<proteinExistence type="predicted"/>
<reference evidence="2 3" key="2">
    <citation type="submission" date="2018-08" db="EMBL/GenBank/DDBJ databases">
        <title>Acetobacter oryzifermentans sp. nov., isolated from Korea traditional vinegar and reclassification of Acetobacter pasteurianus subsp. ascendens (Henneberg 1898) as Acetobacter ascendens comb. nov.</title>
        <authorList>
            <person name="Cho G.Y."/>
            <person name="Lee S.H."/>
        </authorList>
    </citation>
    <scope>NUCLEOTIDE SEQUENCE [LARGE SCALE GENOMIC DNA]</scope>
    <source>
        <strain evidence="2 3">SH</strain>
    </source>
</reference>
<evidence type="ECO:0000313" key="2">
    <source>
        <dbReference type="EMBL" id="AXN01264.1"/>
    </source>
</evidence>
<reference evidence="2 3" key="1">
    <citation type="submission" date="2017-09" db="EMBL/GenBank/DDBJ databases">
        <authorList>
            <person name="Kim K.H."/>
            <person name="Chun B.H."/>
            <person name="Han G.S."/>
            <person name="Hyun S.G."/>
            <person name="Jeon C.O."/>
        </authorList>
    </citation>
    <scope>NUCLEOTIDE SEQUENCE [LARGE SCALE GENOMIC DNA]</scope>
    <source>
        <strain evidence="2 3">SH</strain>
    </source>
</reference>
<keyword evidence="1" id="KW-0472">Membrane</keyword>
<protein>
    <submittedName>
        <fullName evidence="2">Uncharacterized protein</fullName>
    </submittedName>
</protein>
<feature type="transmembrane region" description="Helical" evidence="1">
    <location>
        <begin position="116"/>
        <end position="136"/>
    </location>
</feature>
<accession>A0AAN1PJN1</accession>
<feature type="transmembrane region" description="Helical" evidence="1">
    <location>
        <begin position="28"/>
        <end position="54"/>
    </location>
</feature>
<feature type="transmembrane region" description="Helical" evidence="1">
    <location>
        <begin position="85"/>
        <end position="110"/>
    </location>
</feature>
<evidence type="ECO:0000256" key="1">
    <source>
        <dbReference type="SAM" id="Phobius"/>
    </source>
</evidence>
<sequence>MDLLTFYVLPGVLFYPIYKNNILLDKDFYNVSITFFGIFIALLLNIEVAIFGIFTRKWSIVGKEIIKKDKFDERNKIIKEVDSNISYLTILCIFSLFYFIFVYCCVGGNVFNNICYISMVSAYLYLHFGLALLIVVKRSHALFQREYNEK</sequence>
<keyword evidence="1" id="KW-0812">Transmembrane</keyword>
<name>A0AAN1PJN1_9PROT</name>
<organism evidence="2 3">
    <name type="scientific">Acetobacter pomorum</name>
    <dbReference type="NCBI Taxonomy" id="65959"/>
    <lineage>
        <taxon>Bacteria</taxon>
        <taxon>Pseudomonadati</taxon>
        <taxon>Pseudomonadota</taxon>
        <taxon>Alphaproteobacteria</taxon>
        <taxon>Acetobacterales</taxon>
        <taxon>Acetobacteraceae</taxon>
        <taxon>Acetobacter</taxon>
    </lineage>
</organism>
<evidence type="ECO:0000313" key="3">
    <source>
        <dbReference type="Proteomes" id="UP000256572"/>
    </source>
</evidence>
<dbReference type="Proteomes" id="UP000256572">
    <property type="component" value="Chromosome"/>
</dbReference>
<dbReference type="AlphaFoldDB" id="A0AAN1PJN1"/>
<keyword evidence="1" id="KW-1133">Transmembrane helix</keyword>
<dbReference type="RefSeq" id="WP_089178402.1">
    <property type="nucleotide sequence ID" value="NZ_CP023189.1"/>
</dbReference>
<gene>
    <name evidence="2" type="ORF">CJF59_12460</name>
</gene>
<dbReference type="EMBL" id="CP023189">
    <property type="protein sequence ID" value="AXN01264.1"/>
    <property type="molecule type" value="Genomic_DNA"/>
</dbReference>